<evidence type="ECO:0000256" key="6">
    <source>
        <dbReference type="ARBA" id="ARBA00022692"/>
    </source>
</evidence>
<feature type="transmembrane region" description="Helical" evidence="10">
    <location>
        <begin position="196"/>
        <end position="217"/>
    </location>
</feature>
<feature type="transmembrane region" description="Helical" evidence="10">
    <location>
        <begin position="21"/>
        <end position="38"/>
    </location>
</feature>
<feature type="transmembrane region" description="Helical" evidence="10">
    <location>
        <begin position="50"/>
        <end position="74"/>
    </location>
</feature>
<evidence type="ECO:0000256" key="5">
    <source>
        <dbReference type="ARBA" id="ARBA00022475"/>
    </source>
</evidence>
<dbReference type="PANTHER" id="PTHR43823">
    <property type="entry name" value="SPORULATION PROTEIN YKVU"/>
    <property type="match status" value="1"/>
</dbReference>
<gene>
    <name evidence="11" type="ORF">HQ43_00630</name>
</gene>
<evidence type="ECO:0000256" key="1">
    <source>
        <dbReference type="ARBA" id="ARBA00004651"/>
    </source>
</evidence>
<comment type="subcellular location">
    <subcellularLocation>
        <location evidence="1">Cell membrane</location>
        <topology evidence="1">Multi-pass membrane protein</topology>
    </subcellularLocation>
</comment>
<keyword evidence="5" id="KW-1003">Cell membrane</keyword>
<reference evidence="11 12" key="1">
    <citation type="submission" date="2014-08" db="EMBL/GenBank/DDBJ databases">
        <title>Porphyromonas canoris strain:OH2762 Genome sequencing.</title>
        <authorList>
            <person name="Wallis C."/>
            <person name="Deusch O."/>
            <person name="O'Flynn C."/>
            <person name="Davis I."/>
            <person name="Jospin G."/>
            <person name="Darling A.E."/>
            <person name="Coil D.A."/>
            <person name="Alexiev A."/>
            <person name="Horsfall A."/>
            <person name="Kirkwood N."/>
            <person name="Harris S."/>
            <person name="Eisen J.A."/>
        </authorList>
    </citation>
    <scope>NUCLEOTIDE SEQUENCE [LARGE SCALE GENOMIC DNA]</scope>
    <source>
        <strain evidence="12">COT-108 OH2762</strain>
    </source>
</reference>
<accession>A0ABR4XNL8</accession>
<name>A0ABR4XNL8_9PORP</name>
<dbReference type="EMBL" id="JQZV01000001">
    <property type="protein sequence ID" value="KGN93669.1"/>
    <property type="molecule type" value="Genomic_DNA"/>
</dbReference>
<keyword evidence="6 10" id="KW-0812">Transmembrane</keyword>
<evidence type="ECO:0000256" key="7">
    <source>
        <dbReference type="ARBA" id="ARBA00022989"/>
    </source>
</evidence>
<feature type="transmembrane region" description="Helical" evidence="10">
    <location>
        <begin position="170"/>
        <end position="190"/>
    </location>
</feature>
<evidence type="ECO:0000256" key="8">
    <source>
        <dbReference type="ARBA" id="ARBA00023136"/>
    </source>
</evidence>
<comment type="similarity">
    <text evidence="2">Belongs to the multi antimicrobial extrusion (MATE) (TC 2.A.66.1) family. MepA subfamily.</text>
</comment>
<proteinExistence type="inferred from homology"/>
<feature type="transmembrane region" description="Helical" evidence="10">
    <location>
        <begin position="356"/>
        <end position="377"/>
    </location>
</feature>
<dbReference type="Pfam" id="PF01554">
    <property type="entry name" value="MatE"/>
    <property type="match status" value="2"/>
</dbReference>
<dbReference type="CDD" id="cd13143">
    <property type="entry name" value="MATE_MepA_like"/>
    <property type="match status" value="1"/>
</dbReference>
<dbReference type="NCBIfam" id="TIGR00797">
    <property type="entry name" value="matE"/>
    <property type="match status" value="1"/>
</dbReference>
<feature type="transmembrane region" description="Helical" evidence="10">
    <location>
        <begin position="138"/>
        <end position="158"/>
    </location>
</feature>
<feature type="transmembrane region" description="Helical" evidence="10">
    <location>
        <begin position="322"/>
        <end position="344"/>
    </location>
</feature>
<evidence type="ECO:0000313" key="12">
    <source>
        <dbReference type="Proteomes" id="UP000030101"/>
    </source>
</evidence>
<feature type="transmembrane region" description="Helical" evidence="10">
    <location>
        <begin position="237"/>
        <end position="260"/>
    </location>
</feature>
<evidence type="ECO:0000256" key="9">
    <source>
        <dbReference type="ARBA" id="ARBA00023251"/>
    </source>
</evidence>
<keyword evidence="8 10" id="KW-0472">Membrane</keyword>
<evidence type="ECO:0000256" key="3">
    <source>
        <dbReference type="ARBA" id="ARBA00022106"/>
    </source>
</evidence>
<organism evidence="11 12">
    <name type="scientific">Porphyromonas canoris</name>
    <dbReference type="NCBI Taxonomy" id="36875"/>
    <lineage>
        <taxon>Bacteria</taxon>
        <taxon>Pseudomonadati</taxon>
        <taxon>Bacteroidota</taxon>
        <taxon>Bacteroidia</taxon>
        <taxon>Bacteroidales</taxon>
        <taxon>Porphyromonadaceae</taxon>
        <taxon>Porphyromonas</taxon>
    </lineage>
</organism>
<evidence type="ECO:0000256" key="4">
    <source>
        <dbReference type="ARBA" id="ARBA00022448"/>
    </source>
</evidence>
<dbReference type="InterPro" id="IPR045070">
    <property type="entry name" value="MATE_MepA-like"/>
</dbReference>
<dbReference type="InterPro" id="IPR002528">
    <property type="entry name" value="MATE_fam"/>
</dbReference>
<evidence type="ECO:0000256" key="2">
    <source>
        <dbReference type="ARBA" id="ARBA00008417"/>
    </source>
</evidence>
<dbReference type="InterPro" id="IPR051327">
    <property type="entry name" value="MATE_MepA_subfamily"/>
</dbReference>
<comment type="caution">
    <text evidence="11">The sequence shown here is derived from an EMBL/GenBank/DDBJ whole genome shotgun (WGS) entry which is preliminary data.</text>
</comment>
<feature type="transmembrane region" description="Helical" evidence="10">
    <location>
        <begin position="95"/>
        <end position="118"/>
    </location>
</feature>
<evidence type="ECO:0000313" key="11">
    <source>
        <dbReference type="EMBL" id="KGN93669.1"/>
    </source>
</evidence>
<dbReference type="PIRSF" id="PIRSF006603">
    <property type="entry name" value="DinF"/>
    <property type="match status" value="1"/>
</dbReference>
<evidence type="ECO:0000256" key="10">
    <source>
        <dbReference type="SAM" id="Phobius"/>
    </source>
</evidence>
<keyword evidence="7 10" id="KW-1133">Transmembrane helix</keyword>
<dbReference type="InterPro" id="IPR048279">
    <property type="entry name" value="MdtK-like"/>
</dbReference>
<feature type="transmembrane region" description="Helical" evidence="10">
    <location>
        <begin position="418"/>
        <end position="439"/>
    </location>
</feature>
<dbReference type="Proteomes" id="UP000030101">
    <property type="component" value="Unassembled WGS sequence"/>
</dbReference>
<protein>
    <recommendedName>
        <fullName evidence="3">Multidrug export protein MepA</fullName>
    </recommendedName>
</protein>
<dbReference type="PANTHER" id="PTHR43823:SF3">
    <property type="entry name" value="MULTIDRUG EXPORT PROTEIN MEPA"/>
    <property type="match status" value="1"/>
</dbReference>
<feature type="transmembrane region" description="Helical" evidence="10">
    <location>
        <begin position="272"/>
        <end position="294"/>
    </location>
</feature>
<feature type="transmembrane region" description="Helical" evidence="10">
    <location>
        <begin position="389"/>
        <end position="412"/>
    </location>
</feature>
<keyword evidence="12" id="KW-1185">Reference proteome</keyword>
<keyword evidence="9" id="KW-0046">Antibiotic resistance</keyword>
<keyword evidence="4" id="KW-0813">Transport</keyword>
<sequence length="449" mass="48999">MMDKRSEALEHLPVGRLLRQFAVPAVVGTMVNSLYNVVDRMFIGNGVGSLAISGLAVTFPIIIFLQAMGMLIGSGASARVSILLGAKKRETAEELLGNAFLLTLLISLPATLLCLIYLDDLLLAFGASYQTLKYAREYLIIALPGNIFANIAFSYNAVMRAAGYPSKAMTTMLIGAISNIILDPIFIFVFNMGIAGAAWATVISMFISMCFVVTHFLSKSSNIQLRIKNFKLKKRHIIAILSIGMAPFSMQLTGSLITVILNKSLAQYGGDYAVGAYGILSSFAMLILMLCLGVSQGMQPIVGYNYGAELYHRVKEASWRSFGLNMSIGLVGGLLGVLAPSLIVRGFTSDPELMDLTVYAVRVCTFHFAVVGFQITTTQYFQSIGRAKVSMLLSLTRQIIYLIPLLLLLPPILGLKGIWFSLPISDILAAMTAFFVYLYHYNKRIKPAL</sequence>